<evidence type="ECO:0000313" key="3">
    <source>
        <dbReference type="Proteomes" id="UP000182753"/>
    </source>
</evidence>
<name>A0A1J4RT56_9BACT</name>
<sequence length="238" mass="26610">MKNLGKVFVAILVLAVVGGSVYYFYNRQKSKSENSTSGEDKIIYPEAQTPKPNEEIIKNWQSYSDPSGIFSLKYPDSLQLNASSKSQAGKYLNIAVGKISDLGAGARIAERTKEALENGKLGPEIQSAIKNSEKITNLDNGKVTSEQYLVATTDNCQVSIFRELIFFWGESQVKITDLLLEPGNLLPDEFLKFDTACNKKIWGDTTALYKKISENQLSGEIQNWYNDFDEIIKSIKIE</sequence>
<proteinExistence type="predicted"/>
<keyword evidence="1" id="KW-0812">Transmembrane</keyword>
<dbReference type="EMBL" id="MNUJ01000048">
    <property type="protein sequence ID" value="OIN89133.1"/>
    <property type="molecule type" value="Genomic_DNA"/>
</dbReference>
<comment type="caution">
    <text evidence="2">The sequence shown here is derived from an EMBL/GenBank/DDBJ whole genome shotgun (WGS) entry which is preliminary data.</text>
</comment>
<protein>
    <submittedName>
        <fullName evidence="2">Uncharacterized protein</fullName>
    </submittedName>
</protein>
<organism evidence="2 3">
    <name type="scientific">Candidatus Berkelbacteria bacterium CG1_02_42_45</name>
    <dbReference type="NCBI Taxonomy" id="1805036"/>
    <lineage>
        <taxon>Bacteria</taxon>
        <taxon>Candidatus Berkelbacteria</taxon>
    </lineage>
</organism>
<reference evidence="2 3" key="1">
    <citation type="journal article" date="2016" name="Environ. Microbiol.">
        <title>Genomic resolution of a cold subsurface aquifer community provides metabolic insights for novel microbes adapted to high CO concentrations.</title>
        <authorList>
            <person name="Probst A.J."/>
            <person name="Castelle C.J."/>
            <person name="Singh A."/>
            <person name="Brown C.T."/>
            <person name="Anantharaman K."/>
            <person name="Sharon I."/>
            <person name="Hug L.A."/>
            <person name="Burstein D."/>
            <person name="Emerson J.B."/>
            <person name="Thomas B.C."/>
            <person name="Banfield J.F."/>
        </authorList>
    </citation>
    <scope>NUCLEOTIDE SEQUENCE [LARGE SCALE GENOMIC DNA]</scope>
    <source>
        <strain evidence="2">CG1_02_42_45</strain>
    </source>
</reference>
<dbReference type="Proteomes" id="UP000182753">
    <property type="component" value="Unassembled WGS sequence"/>
</dbReference>
<keyword evidence="1" id="KW-1133">Transmembrane helix</keyword>
<keyword evidence="1" id="KW-0472">Membrane</keyword>
<feature type="transmembrane region" description="Helical" evidence="1">
    <location>
        <begin position="7"/>
        <end position="25"/>
    </location>
</feature>
<evidence type="ECO:0000256" key="1">
    <source>
        <dbReference type="SAM" id="Phobius"/>
    </source>
</evidence>
<gene>
    <name evidence="2" type="ORF">AUJ40_02355</name>
</gene>
<evidence type="ECO:0000313" key="2">
    <source>
        <dbReference type="EMBL" id="OIN89133.1"/>
    </source>
</evidence>
<accession>A0A1J4RT56</accession>
<dbReference type="AlphaFoldDB" id="A0A1J4RT56"/>